<keyword evidence="2" id="KW-1185">Reference proteome</keyword>
<accession>A0AA50H7J7</accession>
<dbReference type="AlphaFoldDB" id="A0AA50H7J7"/>
<protein>
    <submittedName>
        <fullName evidence="1">Uncharacterized protein</fullName>
    </submittedName>
</protein>
<geneLocation type="plasmid" evidence="1 2">
    <name>unnamed5</name>
</geneLocation>
<dbReference type="EMBL" id="CP132307">
    <property type="protein sequence ID" value="WLS01130.1"/>
    <property type="molecule type" value="Genomic_DNA"/>
</dbReference>
<sequence length="61" mass="7376">MRTHNHIDIDRDIEELRAELRNAVYPDERRWTETALAKLVAERDAMLAEWRADPEWDKLPF</sequence>
<gene>
    <name evidence="1" type="ORF">Q9313_27510</name>
</gene>
<evidence type="ECO:0000313" key="1">
    <source>
        <dbReference type="EMBL" id="WLS01130.1"/>
    </source>
</evidence>
<evidence type="ECO:0000313" key="2">
    <source>
        <dbReference type="Proteomes" id="UP001234585"/>
    </source>
</evidence>
<dbReference type="Proteomes" id="UP001234585">
    <property type="component" value="Plasmid unnamed5"/>
</dbReference>
<name>A0AA50H7J7_9HYPH</name>
<dbReference type="RefSeq" id="WP_306041426.1">
    <property type="nucleotide sequence ID" value="NZ_CP132307.1"/>
</dbReference>
<organism evidence="1 2">
    <name type="scientific">Shinella sumterensis</name>
    <dbReference type="NCBI Taxonomy" id="1967501"/>
    <lineage>
        <taxon>Bacteria</taxon>
        <taxon>Pseudomonadati</taxon>
        <taxon>Pseudomonadota</taxon>
        <taxon>Alphaproteobacteria</taxon>
        <taxon>Hyphomicrobiales</taxon>
        <taxon>Rhizobiaceae</taxon>
        <taxon>Shinella</taxon>
    </lineage>
</organism>
<proteinExistence type="predicted"/>
<reference evidence="1 2" key="1">
    <citation type="submission" date="2023-08" db="EMBL/GenBank/DDBJ databases">
        <title>Pathogen: clinical or host-associated sample.</title>
        <authorList>
            <person name="Hergert J."/>
            <person name="Casey R."/>
            <person name="Wagner J."/>
            <person name="Young E.L."/>
            <person name="Oakeson K.F."/>
        </authorList>
    </citation>
    <scope>NUCLEOTIDE SEQUENCE [LARGE SCALE GENOMIC DNA]</scope>
    <source>
        <strain evidence="1 2">1760953</strain>
        <plasmid evidence="1 2">unnamed5</plasmid>
    </source>
</reference>
<keyword evidence="1" id="KW-0614">Plasmid</keyword>